<organism evidence="1 2">
    <name type="scientific">Rhizobium phage vB_RglS_P106B</name>
    <dbReference type="NCBI Taxonomy" id="1458697"/>
    <lineage>
        <taxon>Viruses</taxon>
        <taxon>Duplodnaviria</taxon>
        <taxon>Heunggongvirae</taxon>
        <taxon>Uroviricota</taxon>
        <taxon>Caudoviricetes</taxon>
        <taxon>Rigallicvirus</taxon>
        <taxon>Rigallicvirus P106B</taxon>
    </lineage>
</organism>
<proteinExistence type="predicted"/>
<sequence>MFYIIDNFSSFQRQGRRGEPQSLHLSGNWENRNHAARFRTQKEADEMLAYWKHNNNFKGRVITYQDALEMGDDD</sequence>
<evidence type="ECO:0000313" key="1">
    <source>
        <dbReference type="EMBL" id="AHJ10744.1"/>
    </source>
</evidence>
<dbReference type="GeneID" id="18503007"/>
<evidence type="ECO:0000313" key="2">
    <source>
        <dbReference type="Proteomes" id="UP000019367"/>
    </source>
</evidence>
<reference evidence="1 2" key="1">
    <citation type="journal article" date="2015" name="Microbiology">
        <title>Genomic and phenotypic characterization of Rhizobium gallicum phage vB_RglS_P106B.</title>
        <authorList>
            <person name="Halmillawewa A.P."/>
            <person name="Restrepo-Cordoba M."/>
            <person name="Yost C.K."/>
            <person name="Hynes M.F."/>
        </authorList>
    </citation>
    <scope>NUCLEOTIDE SEQUENCE [LARGE SCALE GENOMIC DNA]</scope>
</reference>
<dbReference type="RefSeq" id="YP_009005987.1">
    <property type="nucleotide sequence ID" value="NC_023566.1"/>
</dbReference>
<protein>
    <submittedName>
        <fullName evidence="1">Uncharacterized protein</fullName>
    </submittedName>
</protein>
<gene>
    <name evidence="1" type="ORF">P106B_61</name>
</gene>
<dbReference type="KEGG" id="vg:18503007"/>
<accession>W6E8N4</accession>
<name>W6E8N4_9CAUD</name>
<dbReference type="EMBL" id="KF977490">
    <property type="protein sequence ID" value="AHJ10744.1"/>
    <property type="molecule type" value="Genomic_DNA"/>
</dbReference>
<keyword evidence="2" id="KW-1185">Reference proteome</keyword>
<dbReference type="Proteomes" id="UP000019367">
    <property type="component" value="Segment"/>
</dbReference>